<dbReference type="InterPro" id="IPR058840">
    <property type="entry name" value="AAA_SelU"/>
</dbReference>
<evidence type="ECO:0000256" key="1">
    <source>
        <dbReference type="ARBA" id="ARBA00023266"/>
    </source>
</evidence>
<evidence type="ECO:0000259" key="2">
    <source>
        <dbReference type="PROSITE" id="PS50206"/>
    </source>
</evidence>
<dbReference type="InterPro" id="IPR001307">
    <property type="entry name" value="Thiosulphate_STrfase_CS"/>
</dbReference>
<dbReference type="PROSITE" id="PS00380">
    <property type="entry name" value="RHODANESE_1"/>
    <property type="match status" value="1"/>
</dbReference>
<dbReference type="AlphaFoldDB" id="A0A437LE50"/>
<reference evidence="3 4" key="1">
    <citation type="submission" date="2019-01" db="EMBL/GenBank/DDBJ databases">
        <authorList>
            <person name="Chen W.-M."/>
        </authorList>
    </citation>
    <scope>NUCLEOTIDE SEQUENCE [LARGE SCALE GENOMIC DNA]</scope>
    <source>
        <strain evidence="3 4">CCP-18</strain>
    </source>
</reference>
<dbReference type="EMBL" id="SACM01000004">
    <property type="protein sequence ID" value="RVT83688.1"/>
    <property type="molecule type" value="Genomic_DNA"/>
</dbReference>
<protein>
    <submittedName>
        <fullName evidence="3">tRNA 2-selenouridine(34) synthase MnmH</fullName>
    </submittedName>
</protein>
<evidence type="ECO:0000313" key="4">
    <source>
        <dbReference type="Proteomes" id="UP000288587"/>
    </source>
</evidence>
<accession>A0A437LE50</accession>
<dbReference type="PANTHER" id="PTHR30401">
    <property type="entry name" value="TRNA 2-SELENOURIDINE SYNTHASE"/>
    <property type="match status" value="1"/>
</dbReference>
<sequence length="342" mass="37753">MAELHGIRPLGDYALIIDARTPKEFDEDHLPGAVNLPVVSQEEFAEVGTLHRTNPHGAYVLGAQYALRNIARHIAEAIAPRKPSDRILIYCFRGGKRSRAWADPVRNIGYTVDVLPGGWKAYRAWVREELARLSTAFDWRVVTGSTASGKTRLLDALAREGAQVVDLEGLAAHRGSLLGDLPAQPQPTQKLFDTALRDTLAKLDPSRPVWVEDESKRIGKLQLPTALFDAIREAPVVRVEAPLPARVGLCRVDYAHFAADPVAMVQRLWPVRPLVGGACWAEWMALAEAGEVDSLFARLMTDHYDPCYARSANAQRPTVHTLALADLNEDTLREGARQLLKA</sequence>
<dbReference type="Pfam" id="PF26341">
    <property type="entry name" value="AAA_SelU"/>
    <property type="match status" value="1"/>
</dbReference>
<dbReference type="Proteomes" id="UP000288587">
    <property type="component" value="Unassembled WGS sequence"/>
</dbReference>
<comment type="caution">
    <text evidence="3">The sequence shown here is derived from an EMBL/GenBank/DDBJ whole genome shotgun (WGS) entry which is preliminary data.</text>
</comment>
<dbReference type="InterPro" id="IPR001763">
    <property type="entry name" value="Rhodanese-like_dom"/>
</dbReference>
<dbReference type="GO" id="GO:0043828">
    <property type="term" value="F:tRNA 2-selenouridine synthase activity"/>
    <property type="evidence" value="ECO:0007669"/>
    <property type="project" value="InterPro"/>
</dbReference>
<keyword evidence="1" id="KW-0711">Selenium</keyword>
<dbReference type="OrthoDB" id="9808735at2"/>
<name>A0A437LE50_9BURK</name>
<dbReference type="NCBIfam" id="NF008752">
    <property type="entry name" value="PRK11784.1-4"/>
    <property type="match status" value="1"/>
</dbReference>
<dbReference type="Gene3D" id="3.40.250.10">
    <property type="entry name" value="Rhodanese-like domain"/>
    <property type="match status" value="1"/>
</dbReference>
<dbReference type="SMART" id="SM00450">
    <property type="entry name" value="RHOD"/>
    <property type="match status" value="1"/>
</dbReference>
<dbReference type="InterPro" id="IPR036873">
    <property type="entry name" value="Rhodanese-like_dom_sf"/>
</dbReference>
<evidence type="ECO:0000313" key="3">
    <source>
        <dbReference type="EMBL" id="RVT83688.1"/>
    </source>
</evidence>
<dbReference type="NCBIfam" id="TIGR03167">
    <property type="entry name" value="tRNA_sel_U_synt"/>
    <property type="match status" value="1"/>
</dbReference>
<gene>
    <name evidence="3" type="primary">mnmH</name>
    <name evidence="3" type="ORF">EOD73_14015</name>
</gene>
<proteinExistence type="predicted"/>
<keyword evidence="4" id="KW-1185">Reference proteome</keyword>
<dbReference type="PANTHER" id="PTHR30401:SF0">
    <property type="entry name" value="TRNA 2-SELENOURIDINE SYNTHASE"/>
    <property type="match status" value="1"/>
</dbReference>
<dbReference type="NCBIfam" id="NF008750">
    <property type="entry name" value="PRK11784.1-2"/>
    <property type="match status" value="1"/>
</dbReference>
<dbReference type="Pfam" id="PF00581">
    <property type="entry name" value="Rhodanese"/>
    <property type="match status" value="1"/>
</dbReference>
<dbReference type="InterPro" id="IPR017582">
    <property type="entry name" value="SelU"/>
</dbReference>
<organism evidence="3 4">
    <name type="scientific">Inhella crocodyli</name>
    <dbReference type="NCBI Taxonomy" id="2499851"/>
    <lineage>
        <taxon>Bacteria</taxon>
        <taxon>Pseudomonadati</taxon>
        <taxon>Pseudomonadota</taxon>
        <taxon>Betaproteobacteria</taxon>
        <taxon>Burkholderiales</taxon>
        <taxon>Sphaerotilaceae</taxon>
        <taxon>Inhella</taxon>
    </lineage>
</organism>
<dbReference type="SUPFAM" id="SSF52821">
    <property type="entry name" value="Rhodanese/Cell cycle control phosphatase"/>
    <property type="match status" value="1"/>
</dbReference>
<feature type="domain" description="Rhodanese" evidence="2">
    <location>
        <begin position="14"/>
        <end position="131"/>
    </location>
</feature>
<dbReference type="RefSeq" id="WP_127683652.1">
    <property type="nucleotide sequence ID" value="NZ_SACM01000004.1"/>
</dbReference>
<dbReference type="GO" id="GO:0004792">
    <property type="term" value="F:thiosulfate-cyanide sulfurtransferase activity"/>
    <property type="evidence" value="ECO:0007669"/>
    <property type="project" value="InterPro"/>
</dbReference>
<dbReference type="GO" id="GO:0002098">
    <property type="term" value="P:tRNA wobble uridine modification"/>
    <property type="evidence" value="ECO:0007669"/>
    <property type="project" value="InterPro"/>
</dbReference>
<dbReference type="PROSITE" id="PS50206">
    <property type="entry name" value="RHODANESE_3"/>
    <property type="match status" value="1"/>
</dbReference>